<sequence length="169" mass="18556">MTNSSSGDPTRIPARWDALFALLRRLDDDIDGLYARRGVSGMRSRFARPMMRLAHEGPLTIRELAASLERTHSAVSQTVAGMRQAGFVTTEPGPDARTRVISLTDRGREIVPLLEAEWRATDAAIAELDDETAVTLSSVVAELQRAVDARPMSERLDAHLVEPDPPVRA</sequence>
<dbReference type="InterPro" id="IPR039422">
    <property type="entry name" value="MarR/SlyA-like"/>
</dbReference>
<dbReference type="GO" id="GO:0003700">
    <property type="term" value="F:DNA-binding transcription factor activity"/>
    <property type="evidence" value="ECO:0007669"/>
    <property type="project" value="InterPro"/>
</dbReference>
<gene>
    <name evidence="5" type="ORF">FHX33_003759</name>
</gene>
<dbReference type="Pfam" id="PF12802">
    <property type="entry name" value="MarR_2"/>
    <property type="match status" value="1"/>
</dbReference>
<evidence type="ECO:0000259" key="4">
    <source>
        <dbReference type="SMART" id="SM00347"/>
    </source>
</evidence>
<comment type="caution">
    <text evidence="5">The sequence shown here is derived from an EMBL/GenBank/DDBJ whole genome shotgun (WGS) entry which is preliminary data.</text>
</comment>
<name>A0A7W4YKZ3_LEIAQ</name>
<dbReference type="InterPro" id="IPR011991">
    <property type="entry name" value="ArsR-like_HTH"/>
</dbReference>
<evidence type="ECO:0000256" key="3">
    <source>
        <dbReference type="ARBA" id="ARBA00023163"/>
    </source>
</evidence>
<keyword evidence="3" id="KW-0804">Transcription</keyword>
<dbReference type="GO" id="GO:0006950">
    <property type="term" value="P:response to stress"/>
    <property type="evidence" value="ECO:0007669"/>
    <property type="project" value="TreeGrafter"/>
</dbReference>
<dbReference type="EMBL" id="JACHVP010000005">
    <property type="protein sequence ID" value="MBB2968977.1"/>
    <property type="molecule type" value="Genomic_DNA"/>
</dbReference>
<evidence type="ECO:0000256" key="2">
    <source>
        <dbReference type="ARBA" id="ARBA00023125"/>
    </source>
</evidence>
<dbReference type="InterPro" id="IPR000835">
    <property type="entry name" value="HTH_MarR-typ"/>
</dbReference>
<dbReference type="RefSeq" id="WP_021765043.1">
    <property type="nucleotide sequence ID" value="NZ_JACHVP010000005.1"/>
</dbReference>
<dbReference type="CDD" id="cd00090">
    <property type="entry name" value="HTH_ARSR"/>
    <property type="match status" value="1"/>
</dbReference>
<dbReference type="AlphaFoldDB" id="A0A7W4YKZ3"/>
<dbReference type="PANTHER" id="PTHR33164">
    <property type="entry name" value="TRANSCRIPTIONAL REGULATOR, MARR FAMILY"/>
    <property type="match status" value="1"/>
</dbReference>
<dbReference type="Proteomes" id="UP000538196">
    <property type="component" value="Unassembled WGS sequence"/>
</dbReference>
<evidence type="ECO:0000313" key="6">
    <source>
        <dbReference type="Proteomes" id="UP000538196"/>
    </source>
</evidence>
<dbReference type="GO" id="GO:0003677">
    <property type="term" value="F:DNA binding"/>
    <property type="evidence" value="ECO:0007669"/>
    <property type="project" value="UniProtKB-KW"/>
</dbReference>
<dbReference type="SUPFAM" id="SSF46785">
    <property type="entry name" value="Winged helix' DNA-binding domain"/>
    <property type="match status" value="1"/>
</dbReference>
<dbReference type="SMART" id="SM00347">
    <property type="entry name" value="HTH_MARR"/>
    <property type="match status" value="1"/>
</dbReference>
<proteinExistence type="predicted"/>
<keyword evidence="1" id="KW-0805">Transcription regulation</keyword>
<dbReference type="PANTHER" id="PTHR33164:SF64">
    <property type="entry name" value="TRANSCRIPTIONAL REGULATOR SLYA"/>
    <property type="match status" value="1"/>
</dbReference>
<dbReference type="Gene3D" id="1.10.10.10">
    <property type="entry name" value="Winged helix-like DNA-binding domain superfamily/Winged helix DNA-binding domain"/>
    <property type="match status" value="1"/>
</dbReference>
<organism evidence="5 6">
    <name type="scientific">Leifsonia aquatica</name>
    <name type="common">Corynebacterium aquaticum</name>
    <dbReference type="NCBI Taxonomy" id="144185"/>
    <lineage>
        <taxon>Bacteria</taxon>
        <taxon>Bacillati</taxon>
        <taxon>Actinomycetota</taxon>
        <taxon>Actinomycetes</taxon>
        <taxon>Micrococcales</taxon>
        <taxon>Microbacteriaceae</taxon>
        <taxon>Leifsonia</taxon>
    </lineage>
</organism>
<feature type="domain" description="HTH marR-type" evidence="4">
    <location>
        <begin position="35"/>
        <end position="133"/>
    </location>
</feature>
<dbReference type="InterPro" id="IPR036390">
    <property type="entry name" value="WH_DNA-bd_sf"/>
</dbReference>
<keyword evidence="6" id="KW-1185">Reference proteome</keyword>
<reference evidence="5 6" key="1">
    <citation type="submission" date="2020-08" db="EMBL/GenBank/DDBJ databases">
        <title>Sequencing the genomes of 1000 actinobacteria strains.</title>
        <authorList>
            <person name="Klenk H.-P."/>
        </authorList>
    </citation>
    <scope>NUCLEOTIDE SEQUENCE [LARGE SCALE GENOMIC DNA]</scope>
    <source>
        <strain evidence="5 6">DSM 20146</strain>
    </source>
</reference>
<accession>A0A7W4YKZ3</accession>
<protein>
    <submittedName>
        <fullName evidence="5">DNA-binding MarR family transcriptional regulator</fullName>
    </submittedName>
</protein>
<keyword evidence="2 5" id="KW-0238">DNA-binding</keyword>
<evidence type="ECO:0000256" key="1">
    <source>
        <dbReference type="ARBA" id="ARBA00023015"/>
    </source>
</evidence>
<dbReference type="InterPro" id="IPR036388">
    <property type="entry name" value="WH-like_DNA-bd_sf"/>
</dbReference>
<evidence type="ECO:0000313" key="5">
    <source>
        <dbReference type="EMBL" id="MBB2968977.1"/>
    </source>
</evidence>